<dbReference type="AlphaFoldDB" id="A0A395M408"/>
<feature type="non-terminal residue" evidence="2">
    <location>
        <position position="171"/>
    </location>
</feature>
<keyword evidence="2" id="KW-0808">Transferase</keyword>
<protein>
    <submittedName>
        <fullName evidence="2">tRNA (Adenosine(37)-N6)-threonylcarbamoyltransferase complex dimerization subunit type 1 TsaB</fullName>
    </submittedName>
</protein>
<accession>A0A395M408</accession>
<dbReference type="GO" id="GO:0016740">
    <property type="term" value="F:transferase activity"/>
    <property type="evidence" value="ECO:0007669"/>
    <property type="project" value="UniProtKB-KW"/>
</dbReference>
<dbReference type="Gene3D" id="3.30.420.40">
    <property type="match status" value="1"/>
</dbReference>
<comment type="caution">
    <text evidence="2">The sequence shown here is derived from an EMBL/GenBank/DDBJ whole genome shotgun (WGS) entry which is preliminary data.</text>
</comment>
<name>A0A395M408_9BACT</name>
<dbReference type="InterPro" id="IPR043129">
    <property type="entry name" value="ATPase_NBD"/>
</dbReference>
<dbReference type="PANTHER" id="PTHR11735:SF11">
    <property type="entry name" value="TRNA THREONYLCARBAMOYLADENOSINE BIOSYNTHESIS PROTEIN TSAB"/>
    <property type="match status" value="1"/>
</dbReference>
<dbReference type="SUPFAM" id="SSF53067">
    <property type="entry name" value="Actin-like ATPase domain"/>
    <property type="match status" value="1"/>
</dbReference>
<evidence type="ECO:0000313" key="2">
    <source>
        <dbReference type="EMBL" id="RFM25490.1"/>
    </source>
</evidence>
<proteinExistence type="predicted"/>
<dbReference type="GO" id="GO:0005829">
    <property type="term" value="C:cytosol"/>
    <property type="evidence" value="ECO:0007669"/>
    <property type="project" value="TreeGrafter"/>
</dbReference>
<dbReference type="NCBIfam" id="TIGR03725">
    <property type="entry name" value="T6A_YeaZ"/>
    <property type="match status" value="1"/>
</dbReference>
<evidence type="ECO:0000313" key="3">
    <source>
        <dbReference type="Proteomes" id="UP000266389"/>
    </source>
</evidence>
<reference evidence="2 3" key="1">
    <citation type="journal article" date="2011" name="ISME J.">
        <title>Community ecology of hot spring cyanobacterial mats: predominant populations and their functional potential.</title>
        <authorList>
            <person name="Klatt C.G."/>
            <person name="Wood J.M."/>
            <person name="Rusch D.B."/>
            <person name="Bateson M.M."/>
            <person name="Hamamura N."/>
            <person name="Heidelberg J.F."/>
            <person name="Grossman A.R."/>
            <person name="Bhaya D."/>
            <person name="Cohan F.M."/>
            <person name="Kuhl M."/>
            <person name="Bryant D.A."/>
            <person name="Ward D.M."/>
        </authorList>
    </citation>
    <scope>NUCLEOTIDE SEQUENCE [LARGE SCALE GENOMIC DNA]</scope>
    <source>
        <strain evidence="2">OS</strain>
    </source>
</reference>
<dbReference type="Pfam" id="PF00814">
    <property type="entry name" value="TsaD"/>
    <property type="match status" value="1"/>
</dbReference>
<sequence length="171" mass="18296">MTILAIETSHSPISLALATEDNVTVEFGTAWQRASEEILPLLERLLTRTGVTLSQLDAIALSNGPGSFTALRIGMSTAKGLCFALDKALVTVGTLEAMAQAAYEQLCKKGIACYLLVPAIYSKADEFFVGTVSPSALHAERLAEIPKFYLKLSQLSEQFPKGTGKVLCGRS</sequence>
<dbReference type="InterPro" id="IPR000905">
    <property type="entry name" value="Gcp-like_dom"/>
</dbReference>
<dbReference type="PANTHER" id="PTHR11735">
    <property type="entry name" value="TRNA N6-ADENOSINE THREONYLCARBAMOYLTRANSFERASE"/>
    <property type="match status" value="1"/>
</dbReference>
<dbReference type="Proteomes" id="UP000266389">
    <property type="component" value="Unassembled WGS sequence"/>
</dbReference>
<dbReference type="CDD" id="cd24032">
    <property type="entry name" value="ASKHA_NBD_TsaB"/>
    <property type="match status" value="1"/>
</dbReference>
<gene>
    <name evidence="2" type="primary">tsaB</name>
    <name evidence="2" type="ORF">D0433_00210</name>
</gene>
<feature type="domain" description="Gcp-like" evidence="1">
    <location>
        <begin position="32"/>
        <end position="104"/>
    </location>
</feature>
<dbReference type="EMBL" id="PHFL01000001">
    <property type="protein sequence ID" value="RFM25490.1"/>
    <property type="molecule type" value="Genomic_DNA"/>
</dbReference>
<dbReference type="GO" id="GO:0002949">
    <property type="term" value="P:tRNA threonylcarbamoyladenosine modification"/>
    <property type="evidence" value="ECO:0007669"/>
    <property type="project" value="InterPro"/>
</dbReference>
<evidence type="ECO:0000259" key="1">
    <source>
        <dbReference type="Pfam" id="PF00814"/>
    </source>
</evidence>
<organism evidence="2 3">
    <name type="scientific">Candidatus Thermochlorobacter aerophilus</name>
    <dbReference type="NCBI Taxonomy" id="1868324"/>
    <lineage>
        <taxon>Bacteria</taxon>
        <taxon>Pseudomonadati</taxon>
        <taxon>Chlorobiota</taxon>
        <taxon>Chlorobiia</taxon>
        <taxon>Chlorobiales</taxon>
        <taxon>Candidatus Thermochlorobacteriaceae</taxon>
        <taxon>Candidatus Thermochlorobacter</taxon>
    </lineage>
</organism>
<dbReference type="InterPro" id="IPR022496">
    <property type="entry name" value="T6A_TsaB"/>
</dbReference>